<dbReference type="GO" id="GO:0019534">
    <property type="term" value="F:toxin transmembrane transporter activity"/>
    <property type="evidence" value="ECO:0007669"/>
    <property type="project" value="InterPro"/>
</dbReference>
<dbReference type="EMBL" id="CP047962">
    <property type="protein sequence ID" value="QHQ50982.1"/>
    <property type="molecule type" value="Genomic_DNA"/>
</dbReference>
<sequence>MMEAKKAQEAVEAKRREEAEARRVPALAADPNVDKYAALITATVERYMILEPSMRGKTCTIGIKLASSGFVISVDNGQGDPAVCRSGKSAVLKANQLPVPKDPAAFEMLKEFKLKLEPNF</sequence>
<dbReference type="SUPFAM" id="SSF74653">
    <property type="entry name" value="TolA/TonB C-terminal domain"/>
    <property type="match status" value="1"/>
</dbReference>
<name>A0AAE6SIR7_AERME</name>
<reference evidence="2 3" key="1">
    <citation type="submission" date="2020-01" db="EMBL/GenBank/DDBJ databases">
        <title>Complete genome of Aeromonas media MC64.</title>
        <authorList>
            <person name="Cao G."/>
            <person name="Fu J."/>
            <person name="Zhong C."/>
        </authorList>
    </citation>
    <scope>NUCLEOTIDE SEQUENCE [LARGE SCALE GENOMIC DNA]</scope>
    <source>
        <strain evidence="2 3">MC64</strain>
    </source>
</reference>
<protein>
    <submittedName>
        <fullName evidence="2">Cell envelope integrity protein TolA</fullName>
    </submittedName>
</protein>
<dbReference type="InterPro" id="IPR014161">
    <property type="entry name" value="Tol-Pal_TolA"/>
</dbReference>
<gene>
    <name evidence="2" type="primary">tolA</name>
    <name evidence="2" type="ORF">GWI30_08830</name>
</gene>
<accession>A0AAE6SIR7</accession>
<dbReference type="Gene3D" id="3.30.1150.10">
    <property type="match status" value="1"/>
</dbReference>
<evidence type="ECO:0000313" key="2">
    <source>
        <dbReference type="EMBL" id="QHQ50982.1"/>
    </source>
</evidence>
<evidence type="ECO:0000256" key="1">
    <source>
        <dbReference type="SAM" id="MobiDB-lite"/>
    </source>
</evidence>
<dbReference type="AlphaFoldDB" id="A0AAE6SIR7"/>
<dbReference type="GO" id="GO:0016020">
    <property type="term" value="C:membrane"/>
    <property type="evidence" value="ECO:0007669"/>
    <property type="project" value="InterPro"/>
</dbReference>
<evidence type="ECO:0000313" key="3">
    <source>
        <dbReference type="Proteomes" id="UP000463871"/>
    </source>
</evidence>
<dbReference type="Proteomes" id="UP000463871">
    <property type="component" value="Chromosome"/>
</dbReference>
<dbReference type="Pfam" id="PF06519">
    <property type="entry name" value="TolA"/>
    <property type="match status" value="1"/>
</dbReference>
<proteinExistence type="predicted"/>
<dbReference type="GO" id="GO:0043213">
    <property type="term" value="P:bacteriocin transport"/>
    <property type="evidence" value="ECO:0007669"/>
    <property type="project" value="InterPro"/>
</dbReference>
<organism evidence="2 3">
    <name type="scientific">Aeromonas media</name>
    <dbReference type="NCBI Taxonomy" id="651"/>
    <lineage>
        <taxon>Bacteria</taxon>
        <taxon>Pseudomonadati</taxon>
        <taxon>Pseudomonadota</taxon>
        <taxon>Gammaproteobacteria</taxon>
        <taxon>Aeromonadales</taxon>
        <taxon>Aeromonadaceae</taxon>
        <taxon>Aeromonas</taxon>
    </lineage>
</organism>
<dbReference type="NCBIfam" id="TIGR02794">
    <property type="entry name" value="tolA_full"/>
    <property type="match status" value="1"/>
</dbReference>
<feature type="region of interest" description="Disordered" evidence="1">
    <location>
        <begin position="1"/>
        <end position="22"/>
    </location>
</feature>